<accession>A0ABV7UEB5</accession>
<dbReference type="InterPro" id="IPR054353">
    <property type="entry name" value="IstA-like_C"/>
</dbReference>
<evidence type="ECO:0000259" key="6">
    <source>
        <dbReference type="PROSITE" id="PS50994"/>
    </source>
</evidence>
<evidence type="ECO:0000256" key="2">
    <source>
        <dbReference type="ARBA" id="ARBA00022578"/>
    </source>
</evidence>
<dbReference type="Pfam" id="PF09339">
    <property type="entry name" value="HTH_IclR"/>
    <property type="match status" value="1"/>
</dbReference>
<sequence length="510" mass="58108">MALLSVLRRWFLRDQLSIREISRRTGLSRNTVRRYLRSDVSEPTFRVPERRSKLDEFAEMLSAWLKVEAGRSRKQKRTVKQLHADLVSLGYGASCSRVAAFARAWKQDRQREQNTVGRGAFVPLAFGPGEAFQFDWSEDWAIIDGERVKLQVAHAKLCCSRAFLVRAYPLQTHEMLFDAHAHAFRVFGGVPRRGIYDNMKTAVDRVLRGKERQVNGRFQAMVGHYLFEAEFCNPASGWEKGQIEKNVQDARHRLWQPTPSFSTLEALNDWLEERCKALWQEIPHGRLPGTVADVWADEAPALMPLSRPFDGFVEYSKRVSPTCLVHLERNRYSVPASFANRPVSLRVYPDRIVVAAEGRIVCEHSRIVQRSHNRQGQTVYDWRHYLAVVQRKPGALRNGAPFAELPDAFRHLQQHLLRRPGGDREMVEILALVLQHDEQAVLCAVEMALDAGVPTKTHILNLLHRLVDGKAQTPAAITAPQALILTCEPRADVDRYDALRLAGQEGRHAS</sequence>
<dbReference type="InterPro" id="IPR005471">
    <property type="entry name" value="Tscrpt_reg_IclR_N"/>
</dbReference>
<evidence type="ECO:0000259" key="5">
    <source>
        <dbReference type="PROSITE" id="PS50531"/>
    </source>
</evidence>
<proteinExistence type="inferred from homology"/>
<protein>
    <submittedName>
        <fullName evidence="7">IS21 family transposase</fullName>
    </submittedName>
</protein>
<reference evidence="8" key="1">
    <citation type="journal article" date="2019" name="Int. J. Syst. Evol. Microbiol.">
        <title>The Global Catalogue of Microorganisms (GCM) 10K type strain sequencing project: providing services to taxonomists for standard genome sequencing and annotation.</title>
        <authorList>
            <consortium name="The Broad Institute Genomics Platform"/>
            <consortium name="The Broad Institute Genome Sequencing Center for Infectious Disease"/>
            <person name="Wu L."/>
            <person name="Ma J."/>
        </authorList>
    </citation>
    <scope>NUCLEOTIDE SEQUENCE [LARGE SCALE GENOMIC DNA]</scope>
    <source>
        <strain evidence="8">KCTC 42282</strain>
    </source>
</reference>
<comment type="similarity">
    <text evidence="1">Belongs to the transposase IS21/IS408/IS1162 family.</text>
</comment>
<dbReference type="PANTHER" id="PTHR35004">
    <property type="entry name" value="TRANSPOSASE RV3428C-RELATED"/>
    <property type="match status" value="1"/>
</dbReference>
<dbReference type="RefSeq" id="WP_191320020.1">
    <property type="nucleotide sequence ID" value="NZ_BNCG01000012.1"/>
</dbReference>
<keyword evidence="4" id="KW-0233">DNA recombination</keyword>
<evidence type="ECO:0000256" key="4">
    <source>
        <dbReference type="ARBA" id="ARBA00023172"/>
    </source>
</evidence>
<dbReference type="PROSITE" id="PS50531">
    <property type="entry name" value="HTH_IS21"/>
    <property type="match status" value="1"/>
</dbReference>
<evidence type="ECO:0000256" key="1">
    <source>
        <dbReference type="ARBA" id="ARBA00009277"/>
    </source>
</evidence>
<keyword evidence="3" id="KW-0238">DNA-binding</keyword>
<evidence type="ECO:0000313" key="7">
    <source>
        <dbReference type="EMBL" id="MFC3636740.1"/>
    </source>
</evidence>
<gene>
    <name evidence="7" type="primary">istA</name>
    <name evidence="7" type="ORF">ACFONL_05000</name>
</gene>
<keyword evidence="8" id="KW-1185">Reference proteome</keyword>
<feature type="domain" description="HTH IS21-type" evidence="5">
    <location>
        <begin position="3"/>
        <end position="65"/>
    </location>
</feature>
<dbReference type="EMBL" id="JBHRYC010000024">
    <property type="protein sequence ID" value="MFC3636740.1"/>
    <property type="molecule type" value="Genomic_DNA"/>
</dbReference>
<name>A0ABV7UEB5_9HYPH</name>
<dbReference type="Pfam" id="PF22483">
    <property type="entry name" value="Mu-transpos_C_2"/>
    <property type="match status" value="1"/>
</dbReference>
<dbReference type="Proteomes" id="UP001595704">
    <property type="component" value="Unassembled WGS sequence"/>
</dbReference>
<evidence type="ECO:0000313" key="8">
    <source>
        <dbReference type="Proteomes" id="UP001595704"/>
    </source>
</evidence>
<dbReference type="InterPro" id="IPR017894">
    <property type="entry name" value="HTH_IS21_transposase_type"/>
</dbReference>
<dbReference type="NCBIfam" id="NF033546">
    <property type="entry name" value="transpos_IS21"/>
    <property type="match status" value="1"/>
</dbReference>
<keyword evidence="2" id="KW-0815">Transposition</keyword>
<dbReference type="PANTHER" id="PTHR35004:SF7">
    <property type="entry name" value="INTEGRASE PROTEIN"/>
    <property type="match status" value="1"/>
</dbReference>
<comment type="caution">
    <text evidence="7">The sequence shown here is derived from an EMBL/GenBank/DDBJ whole genome shotgun (WGS) entry which is preliminary data.</text>
</comment>
<dbReference type="InterPro" id="IPR001584">
    <property type="entry name" value="Integrase_cat-core"/>
</dbReference>
<evidence type="ECO:0000256" key="3">
    <source>
        <dbReference type="ARBA" id="ARBA00023125"/>
    </source>
</evidence>
<feature type="domain" description="Integrase catalytic" evidence="6">
    <location>
        <begin position="124"/>
        <end position="299"/>
    </location>
</feature>
<dbReference type="PROSITE" id="PS50994">
    <property type="entry name" value="INTEGRASE"/>
    <property type="match status" value="1"/>
</dbReference>
<organism evidence="7 8">
    <name type="scientific">Camelimonas fluminis</name>
    <dbReference type="NCBI Taxonomy" id="1576911"/>
    <lineage>
        <taxon>Bacteria</taxon>
        <taxon>Pseudomonadati</taxon>
        <taxon>Pseudomonadota</taxon>
        <taxon>Alphaproteobacteria</taxon>
        <taxon>Hyphomicrobiales</taxon>
        <taxon>Chelatococcaceae</taxon>
        <taxon>Camelimonas</taxon>
    </lineage>
</organism>